<keyword evidence="2" id="KW-1185">Reference proteome</keyword>
<dbReference type="RefSeq" id="WP_146560019.1">
    <property type="nucleotide sequence ID" value="NZ_VIGW01000002.1"/>
</dbReference>
<proteinExistence type="predicted"/>
<accession>A0A5C5RCZ7</accession>
<gene>
    <name evidence="1" type="ORF">FK529_05615</name>
</gene>
<organism evidence="1 2">
    <name type="scientific">Tsukamurella asaccharolytica</name>
    <dbReference type="NCBI Taxonomy" id="2592067"/>
    <lineage>
        <taxon>Bacteria</taxon>
        <taxon>Bacillati</taxon>
        <taxon>Actinomycetota</taxon>
        <taxon>Actinomycetes</taxon>
        <taxon>Mycobacteriales</taxon>
        <taxon>Tsukamurellaceae</taxon>
        <taxon>Tsukamurella</taxon>
    </lineage>
</organism>
<dbReference type="AlphaFoldDB" id="A0A5C5RCZ7"/>
<protein>
    <submittedName>
        <fullName evidence="1">Uncharacterized protein</fullName>
    </submittedName>
</protein>
<name>A0A5C5RCZ7_9ACTN</name>
<dbReference type="EMBL" id="VIGW01000002">
    <property type="protein sequence ID" value="TWS20800.1"/>
    <property type="molecule type" value="Genomic_DNA"/>
</dbReference>
<evidence type="ECO:0000313" key="1">
    <source>
        <dbReference type="EMBL" id="TWS20800.1"/>
    </source>
</evidence>
<dbReference type="Proteomes" id="UP000317291">
    <property type="component" value="Unassembled WGS sequence"/>
</dbReference>
<reference evidence="1 2" key="1">
    <citation type="submission" date="2019-06" db="EMBL/GenBank/DDBJ databases">
        <title>Tsukamurella conjunctivitidis sp. nov., Tsukamurella assacharolytica sp. nov. and Tsukamurella sputae sp. nov. isolated from patients with conjunctivitis, bacteraemia (lymphoma) and respiratory infection (sputum) in Hong Kong.</title>
        <authorList>
            <person name="Teng J.L.L."/>
            <person name="Lee H.H."/>
            <person name="Fong J.Y.H."/>
            <person name="Fok K.M.N."/>
            <person name="Lau S.K.P."/>
            <person name="Woo P.C.Y."/>
        </authorList>
    </citation>
    <scope>NUCLEOTIDE SEQUENCE [LARGE SCALE GENOMIC DNA]</scope>
    <source>
        <strain evidence="1 2">HKU71</strain>
    </source>
</reference>
<sequence>MPTHENLNVPVQIVIDEKKILEQIGWTEHYQDHDGEWTEEGGQFDLPANLAGLVADRLAHSMEREMRDVVVKAVTERAKTRVAEIIDEVIAGDIRKTNQWGEPVGEPTTLRALIVKEIGDQLNRKVNSRGETQTYARDGAMPYAQYVARVAAQSALKGELAEAAQEAVEQVKAKVTGLVAEELSTKIVQAVARA</sequence>
<comment type="caution">
    <text evidence="1">The sequence shown here is derived from an EMBL/GenBank/DDBJ whole genome shotgun (WGS) entry which is preliminary data.</text>
</comment>
<dbReference type="OrthoDB" id="9898394at2"/>
<evidence type="ECO:0000313" key="2">
    <source>
        <dbReference type="Proteomes" id="UP000317291"/>
    </source>
</evidence>